<keyword evidence="1" id="KW-0378">Hydrolase</keyword>
<gene>
    <name evidence="7" type="ORF">G2W53_033756</name>
</gene>
<dbReference type="EMBL" id="JAAIUW010000010">
    <property type="protein sequence ID" value="KAF7812780.1"/>
    <property type="molecule type" value="Genomic_DNA"/>
</dbReference>
<protein>
    <recommendedName>
        <fullName evidence="1">ATP-dependent DNA helicase</fullName>
        <ecNumber evidence="1">5.6.2.3</ecNumber>
    </recommendedName>
</protein>
<keyword evidence="8" id="KW-1185">Reference proteome</keyword>
<comment type="similarity">
    <text evidence="1">Belongs to the helicase family.</text>
</comment>
<dbReference type="PANTHER" id="PTHR10492">
    <property type="match status" value="1"/>
</dbReference>
<dbReference type="SUPFAM" id="SSF52540">
    <property type="entry name" value="P-loop containing nucleoside triphosphate hydrolases"/>
    <property type="match status" value="1"/>
</dbReference>
<keyword evidence="1" id="KW-0067">ATP-binding</keyword>
<feature type="compositionally biased region" description="Basic and acidic residues" evidence="2">
    <location>
        <begin position="1"/>
        <end position="13"/>
    </location>
</feature>
<evidence type="ECO:0000259" key="4">
    <source>
        <dbReference type="Pfam" id="PF12776"/>
    </source>
</evidence>
<dbReference type="GO" id="GO:0016787">
    <property type="term" value="F:hydrolase activity"/>
    <property type="evidence" value="ECO:0007669"/>
    <property type="project" value="UniProtKB-KW"/>
</dbReference>
<evidence type="ECO:0000256" key="2">
    <source>
        <dbReference type="SAM" id="MobiDB-lite"/>
    </source>
</evidence>
<keyword evidence="1" id="KW-0234">DNA repair</keyword>
<dbReference type="GO" id="GO:0000723">
    <property type="term" value="P:telomere maintenance"/>
    <property type="evidence" value="ECO:0007669"/>
    <property type="project" value="InterPro"/>
</dbReference>
<feature type="domain" description="Myb/SANT-like" evidence="4">
    <location>
        <begin position="621"/>
        <end position="714"/>
    </location>
</feature>
<dbReference type="GO" id="GO:0006281">
    <property type="term" value="P:DNA repair"/>
    <property type="evidence" value="ECO:0007669"/>
    <property type="project" value="UniProtKB-KW"/>
</dbReference>
<keyword evidence="1" id="KW-0547">Nucleotide-binding</keyword>
<dbReference type="Pfam" id="PF05970">
    <property type="entry name" value="PIF1"/>
    <property type="match status" value="1"/>
</dbReference>
<proteinExistence type="inferred from homology"/>
<evidence type="ECO:0000256" key="1">
    <source>
        <dbReference type="RuleBase" id="RU363044"/>
    </source>
</evidence>
<reference evidence="7" key="1">
    <citation type="submission" date="2020-09" db="EMBL/GenBank/DDBJ databases">
        <title>Genome-Enabled Discovery of Anthraquinone Biosynthesis in Senna tora.</title>
        <authorList>
            <person name="Kang S.-H."/>
            <person name="Pandey R.P."/>
            <person name="Lee C.-M."/>
            <person name="Sim J.-S."/>
            <person name="Jeong J.-T."/>
            <person name="Choi B.-S."/>
            <person name="Jung M."/>
            <person name="Ginzburg D."/>
            <person name="Zhao K."/>
            <person name="Won S.Y."/>
            <person name="Oh T.-J."/>
            <person name="Yu Y."/>
            <person name="Kim N.-H."/>
            <person name="Lee O.R."/>
            <person name="Lee T.-H."/>
            <person name="Bashyal P."/>
            <person name="Kim T.-S."/>
            <person name="Lee W.-H."/>
            <person name="Kawkins C."/>
            <person name="Kim C.-K."/>
            <person name="Kim J.S."/>
            <person name="Ahn B.O."/>
            <person name="Rhee S.Y."/>
            <person name="Sohng J.K."/>
        </authorList>
    </citation>
    <scope>NUCLEOTIDE SEQUENCE</scope>
    <source>
        <tissue evidence="7">Leaf</tissue>
    </source>
</reference>
<feature type="region of interest" description="Disordered" evidence="2">
    <location>
        <begin position="1"/>
        <end position="28"/>
    </location>
</feature>
<dbReference type="Gene3D" id="3.40.50.300">
    <property type="entry name" value="P-loop containing nucleotide triphosphate hydrolases"/>
    <property type="match status" value="1"/>
</dbReference>
<evidence type="ECO:0000313" key="7">
    <source>
        <dbReference type="EMBL" id="KAF7812780.1"/>
    </source>
</evidence>
<dbReference type="OrthoDB" id="1402656at2759"/>
<evidence type="ECO:0000259" key="5">
    <source>
        <dbReference type="Pfam" id="PF21530"/>
    </source>
</evidence>
<dbReference type="InterPro" id="IPR049163">
    <property type="entry name" value="Pif1-like_2B_dom"/>
</dbReference>
<dbReference type="Pfam" id="PF12776">
    <property type="entry name" value="Myb_DNA-bind_3"/>
    <property type="match status" value="1"/>
</dbReference>
<dbReference type="InterPro" id="IPR024752">
    <property type="entry name" value="Myb/SANT-like_dom"/>
</dbReference>
<evidence type="ECO:0000259" key="3">
    <source>
        <dbReference type="Pfam" id="PF05970"/>
    </source>
</evidence>
<dbReference type="InterPro" id="IPR027417">
    <property type="entry name" value="P-loop_NTPase"/>
</dbReference>
<evidence type="ECO:0000259" key="6">
    <source>
        <dbReference type="Pfam" id="PF26138"/>
    </source>
</evidence>
<sequence length="1067" mass="122181">METLQNRDCDGRNTAKMVTKWKRKTEKKMSGRKLDGDWRRWTVSNKLDNGDDERVLTQMLDSCNPLVKVFRSIRERAKSSNIDNLRLRLIKKRNTDSRVYNLPTASEVAALIVGDFDIENVQKDIIVENKYGLLQRIHEMHPLYLPMQYPLLFPYDEKFNTTAQINTVISAEILDPETEPRLYEAVKTFMIHDPCGSERKSSPCMVSNKCSKHFPKKFTNRTLFDQDGEPSVEHLPFHLPNEQGIIFNDDDPIEDVVNDATIKETKFLAWFEANKRIQKPEDIALANIENMLRLNDRSLKDYPPKSIPNDSIMDNMTNVLMSEELNYDRELLRSKHDALIFSLTSEQRNIYDLVMNVVNNSTGELFFVSDFGGSWKTYIWNTLTSGIRSNGLIVLTVASSGIASQLIPGGKTAHSSDRAILSPTLDDVAQVNDYMLGLLTGEERIFLSFDSISNQDPNPKLANVYTTKFLNTISGSGLPYHELKLKVGAPIMLLRNIDRSLELCNGTRLIVSRMCDHVIEATIVSGKFSGCGGGGSRRRFIFFLSLHSSTCHRVAIRLMYSDSHPPASFHTLINSQMPRSSDSNKPSLTSFTDLTRLHSKAMAVVTYKMGGKSDNGNIQIEWSTQNTKLFIDLIFDRVNKKQLQTSTFKQTIWEEINNELAKIIEENYGVKRLKVKFNRLRTQYQEFSTLLARTGVTWDSISNKVNALEDVWQDLYTKGRYYKQFKKNGFEYDYDMLGEIFNNSTISGKLSHASTQEPPTSNEERLLEDDFLSKGVHVDSQFIDVEGENSNLIGDKRKQTFRSSSERHRKDSKLSRFDKLEASLNKWTEVMDIKKEAAIAKMKRYKKQANETNLTPYSIDACMELLDSMDDVSSKIYNSALENFKDEDWKVMLVKMPAFRRKVWTSILTGRMYTIEFLTGHEARCYESFRMNKVVFQNLCDVLKDVGKLSDGKDVTVEEGVAMFLIIIGQNLCHRIVAERFQHSLYIVSKWFRRVLRAACVLGTRIIKLINQGTIHKYILENPKYFLYFKNCIGALDGTHVSAWAPTTKQTAFRGKNSDNTKCDGCM</sequence>
<dbReference type="GO" id="GO:0005524">
    <property type="term" value="F:ATP binding"/>
    <property type="evidence" value="ECO:0007669"/>
    <property type="project" value="UniProtKB-KW"/>
</dbReference>
<organism evidence="7 8">
    <name type="scientific">Senna tora</name>
    <dbReference type="NCBI Taxonomy" id="362788"/>
    <lineage>
        <taxon>Eukaryota</taxon>
        <taxon>Viridiplantae</taxon>
        <taxon>Streptophyta</taxon>
        <taxon>Embryophyta</taxon>
        <taxon>Tracheophyta</taxon>
        <taxon>Spermatophyta</taxon>
        <taxon>Magnoliopsida</taxon>
        <taxon>eudicotyledons</taxon>
        <taxon>Gunneridae</taxon>
        <taxon>Pentapetalae</taxon>
        <taxon>rosids</taxon>
        <taxon>fabids</taxon>
        <taxon>Fabales</taxon>
        <taxon>Fabaceae</taxon>
        <taxon>Caesalpinioideae</taxon>
        <taxon>Cassia clade</taxon>
        <taxon>Senna</taxon>
    </lineage>
</organism>
<dbReference type="InterPro" id="IPR010285">
    <property type="entry name" value="DNA_helicase_pif1-like_DEAD"/>
</dbReference>
<comment type="caution">
    <text evidence="7">The sequence shown here is derived from an EMBL/GenBank/DDBJ whole genome shotgun (WGS) entry which is preliminary data.</text>
</comment>
<dbReference type="GO" id="GO:0043139">
    <property type="term" value="F:5'-3' DNA helicase activity"/>
    <property type="evidence" value="ECO:0007669"/>
    <property type="project" value="UniProtKB-EC"/>
</dbReference>
<keyword evidence="1" id="KW-0233">DNA recombination</keyword>
<dbReference type="EC" id="5.6.2.3" evidence="1"/>
<comment type="catalytic activity">
    <reaction evidence="1">
        <text>ATP + H2O = ADP + phosphate + H(+)</text>
        <dbReference type="Rhea" id="RHEA:13065"/>
        <dbReference type="ChEBI" id="CHEBI:15377"/>
        <dbReference type="ChEBI" id="CHEBI:15378"/>
        <dbReference type="ChEBI" id="CHEBI:30616"/>
        <dbReference type="ChEBI" id="CHEBI:43474"/>
        <dbReference type="ChEBI" id="CHEBI:456216"/>
        <dbReference type="EC" id="5.6.2.3"/>
    </reaction>
</comment>
<dbReference type="Proteomes" id="UP000634136">
    <property type="component" value="Unassembled WGS sequence"/>
</dbReference>
<dbReference type="InterPro" id="IPR058353">
    <property type="entry name" value="DUF8040"/>
</dbReference>
<dbReference type="Pfam" id="PF26138">
    <property type="entry name" value="DUF8040"/>
    <property type="match status" value="1"/>
</dbReference>
<dbReference type="Pfam" id="PF21530">
    <property type="entry name" value="Pif1_2B_dom"/>
    <property type="match status" value="1"/>
</dbReference>
<accession>A0A834W7A0</accession>
<name>A0A834W7A0_9FABA</name>
<dbReference type="GO" id="GO:0006310">
    <property type="term" value="P:DNA recombination"/>
    <property type="evidence" value="ECO:0007669"/>
    <property type="project" value="UniProtKB-KW"/>
</dbReference>
<keyword evidence="1" id="KW-0347">Helicase</keyword>
<dbReference type="PANTHER" id="PTHR10492:SF101">
    <property type="entry name" value="ATP-DEPENDENT DNA HELICASE"/>
    <property type="match status" value="1"/>
</dbReference>
<feature type="domain" description="DNA helicase Pif1-like DEAD-box helicase" evidence="3">
    <location>
        <begin position="343"/>
        <end position="416"/>
    </location>
</feature>
<keyword evidence="1" id="KW-0227">DNA damage</keyword>
<evidence type="ECO:0000313" key="8">
    <source>
        <dbReference type="Proteomes" id="UP000634136"/>
    </source>
</evidence>
<feature type="domain" description="DUF8040" evidence="6">
    <location>
        <begin position="905"/>
        <end position="1000"/>
    </location>
</feature>
<comment type="cofactor">
    <cofactor evidence="1">
        <name>Mg(2+)</name>
        <dbReference type="ChEBI" id="CHEBI:18420"/>
    </cofactor>
</comment>
<dbReference type="AlphaFoldDB" id="A0A834W7A0"/>
<feature type="domain" description="DNA helicase Pif1-like 2B" evidence="5">
    <location>
        <begin position="468"/>
        <end position="512"/>
    </location>
</feature>